<dbReference type="KEGG" id="mhs:MOS_140"/>
<feature type="transmembrane region" description="Helical" evidence="1">
    <location>
        <begin position="45"/>
        <end position="68"/>
    </location>
</feature>
<feature type="transmembrane region" description="Helical" evidence="1">
    <location>
        <begin position="112"/>
        <end position="131"/>
    </location>
</feature>
<keyword evidence="1" id="KW-1133">Transmembrane helix</keyword>
<dbReference type="Proteomes" id="UP000009399">
    <property type="component" value="Chromosome"/>
</dbReference>
<feature type="transmembrane region" description="Helical" evidence="1">
    <location>
        <begin position="146"/>
        <end position="172"/>
    </location>
</feature>
<evidence type="ECO:0000313" key="2">
    <source>
        <dbReference type="EMBL" id="AFX74071.1"/>
    </source>
</evidence>
<gene>
    <name evidence="2" type="ORF">MOS_140</name>
</gene>
<keyword evidence="1" id="KW-0812">Transmembrane</keyword>
<proteinExistence type="predicted"/>
<name>A0AAI8AMG4_MESHY</name>
<keyword evidence="1" id="KW-0472">Membrane</keyword>
<dbReference type="AlphaFoldDB" id="A0AAI8AMG4"/>
<dbReference type="EMBL" id="CP003914">
    <property type="protein sequence ID" value="AFX74071.1"/>
    <property type="molecule type" value="Genomic_DNA"/>
</dbReference>
<dbReference type="RefSeq" id="WP_014335395.1">
    <property type="nucleotide sequence ID" value="NC_019552.1"/>
</dbReference>
<evidence type="ECO:0000256" key="1">
    <source>
        <dbReference type="SAM" id="Phobius"/>
    </source>
</evidence>
<protein>
    <submittedName>
        <fullName evidence="2">Uncharacterized protein</fullName>
    </submittedName>
</protein>
<evidence type="ECO:0000313" key="3">
    <source>
        <dbReference type="Proteomes" id="UP000009399"/>
    </source>
</evidence>
<sequence length="188" mass="22377">MQENKTKVITFFFISFFRWFFLIYLLVFLLIFANILPQPPGRLTFISSLFILPTVGLISIFTFIYQIFFSVKYISGTKNRILFWIFPFIFGLKNQKEFNVVKQNTNFKKFQFITLLFSKIFAFIVFLYVVLMSEIFVGSSAAVNEIYIGLVMIVVVWLITMLITNLIFIPFIKDEKEYIEKLKIKYLY</sequence>
<reference evidence="2 3" key="1">
    <citation type="journal article" date="2013" name="Genome Announc.">
        <title>Complete Genome Sequence of Mycoplasma hyorhinis Strain SK76.</title>
        <authorList>
            <person name="Goodison S."/>
            <person name="Urquidi V."/>
            <person name="Kumar D."/>
            <person name="Reyes L."/>
            <person name="Rosser C.J."/>
        </authorList>
    </citation>
    <scope>NUCLEOTIDE SEQUENCE [LARGE SCALE GENOMIC DNA]</scope>
    <source>
        <strain evidence="2 3">SK76</strain>
    </source>
</reference>
<accession>A0AAI8AMG4</accession>
<dbReference type="GeneID" id="93248274"/>
<organism evidence="2 3">
    <name type="scientific">Mesomycoplasma hyorhinis SK76</name>
    <dbReference type="NCBI Taxonomy" id="1118964"/>
    <lineage>
        <taxon>Bacteria</taxon>
        <taxon>Bacillati</taxon>
        <taxon>Mycoplasmatota</taxon>
        <taxon>Mycoplasmoidales</taxon>
        <taxon>Metamycoplasmataceae</taxon>
        <taxon>Mesomycoplasma</taxon>
    </lineage>
</organism>
<feature type="transmembrane region" description="Helical" evidence="1">
    <location>
        <begin position="12"/>
        <end position="33"/>
    </location>
</feature>